<protein>
    <recommendedName>
        <fullName evidence="3">PIN domain-containing protein</fullName>
    </recommendedName>
</protein>
<organism evidence="1 2">
    <name type="scientific">Neomoorella thermoacetica</name>
    <name type="common">Clostridium thermoaceticum</name>
    <dbReference type="NCBI Taxonomy" id="1525"/>
    <lineage>
        <taxon>Bacteria</taxon>
        <taxon>Bacillati</taxon>
        <taxon>Bacillota</taxon>
        <taxon>Clostridia</taxon>
        <taxon>Neomoorellales</taxon>
        <taxon>Neomoorellaceae</taxon>
        <taxon>Neomoorella</taxon>
    </lineage>
</organism>
<sequence length="191" mass="21805">MAAMRPFSSKTPYVFDNDCLASFLWVQRIDILKSLFGENILIPSVVKDEFKKLKRTRYGWVYQLLETEISNGIFQQCHLPAVGEIAEEFKRLINGTYGKIMGKGEAAVMAWVRYNGGTVASNNLSDVAMYCRKYSLDLISTDDILCKACHEGIISQNEGECIWAEMKRKRRVLPDYSFSEALHRFLTNAPK</sequence>
<dbReference type="EMBL" id="MDDC01000007">
    <property type="protein sequence ID" value="OIQ59766.1"/>
    <property type="molecule type" value="Genomic_DNA"/>
</dbReference>
<accession>A0A1J5NMD4</accession>
<comment type="caution">
    <text evidence="1">The sequence shown here is derived from an EMBL/GenBank/DDBJ whole genome shotgun (WGS) entry which is preliminary data.</text>
</comment>
<gene>
    <name evidence="1" type="ORF">MOTE_10220</name>
</gene>
<evidence type="ECO:0000313" key="1">
    <source>
        <dbReference type="EMBL" id="OIQ59766.1"/>
    </source>
</evidence>
<reference evidence="1 2" key="1">
    <citation type="submission" date="2016-08" db="EMBL/GenBank/DDBJ databases">
        <title>Genome-based comparison of Moorella thermoacetic strains.</title>
        <authorList>
            <person name="Poehlein A."/>
            <person name="Bengelsdorf F.R."/>
            <person name="Esser C."/>
            <person name="Duerre P."/>
            <person name="Daniel R."/>
        </authorList>
    </citation>
    <scope>NUCLEOTIDE SEQUENCE [LARGE SCALE GENOMIC DNA]</scope>
    <source>
        <strain evidence="1 2">DSM 21394</strain>
    </source>
</reference>
<evidence type="ECO:0000313" key="2">
    <source>
        <dbReference type="Proteomes" id="UP000182811"/>
    </source>
</evidence>
<dbReference type="Pfam" id="PF11848">
    <property type="entry name" value="DUF3368"/>
    <property type="match status" value="1"/>
</dbReference>
<evidence type="ECO:0008006" key="3">
    <source>
        <dbReference type="Google" id="ProtNLM"/>
    </source>
</evidence>
<dbReference type="AlphaFoldDB" id="A0A1J5NMD4"/>
<name>A0A1J5NMD4_NEOTH</name>
<dbReference type="Proteomes" id="UP000182811">
    <property type="component" value="Unassembled WGS sequence"/>
</dbReference>
<proteinExistence type="predicted"/>
<dbReference type="InterPro" id="IPR021799">
    <property type="entry name" value="PIN-like_prokaryotic"/>
</dbReference>